<name>A0A0L6UB11_9BASI</name>
<protein>
    <submittedName>
        <fullName evidence="1">Uncharacterized protein</fullName>
    </submittedName>
</protein>
<gene>
    <name evidence="1" type="ORF">VP01_7832g1</name>
</gene>
<evidence type="ECO:0000313" key="2">
    <source>
        <dbReference type="Proteomes" id="UP000037035"/>
    </source>
</evidence>
<accession>A0A0L6UB11</accession>
<sequence>LPTETVFLPKTLPTSQSLPSTPLPLAPCRHPPTFPPSLTLARRCTISQIRVKCGKGHLSIPPPCHPALPTLGLFVKPTSLASSSGSDHCNIMDPLNARLDKMMRMMAKERAQRLVMEETLQKTQSPPQSHGWPTISLSHSLQCLPKPNPFMVPMVALQKRLLARLAFMLPKHFLTETSKVVFDILFMKDYAVTYSQPYLDKFFNRELVVFNNILNDFRSSFFDHNRQHCAKQQLLLLMAWCTQKSDGLSFCFFHKKKQAYGVELLLGEMELGRKIDNYD</sequence>
<evidence type="ECO:0000313" key="1">
    <source>
        <dbReference type="EMBL" id="KNZ45753.1"/>
    </source>
</evidence>
<comment type="caution">
    <text evidence="1">The sequence shown here is derived from an EMBL/GenBank/DDBJ whole genome shotgun (WGS) entry which is preliminary data.</text>
</comment>
<dbReference type="VEuPathDB" id="FungiDB:VP01_7832g1"/>
<organism evidence="1 2">
    <name type="scientific">Puccinia sorghi</name>
    <dbReference type="NCBI Taxonomy" id="27349"/>
    <lineage>
        <taxon>Eukaryota</taxon>
        <taxon>Fungi</taxon>
        <taxon>Dikarya</taxon>
        <taxon>Basidiomycota</taxon>
        <taxon>Pucciniomycotina</taxon>
        <taxon>Pucciniomycetes</taxon>
        <taxon>Pucciniales</taxon>
        <taxon>Pucciniaceae</taxon>
        <taxon>Puccinia</taxon>
    </lineage>
</organism>
<dbReference type="EMBL" id="LAVV01013308">
    <property type="protein sequence ID" value="KNZ45753.1"/>
    <property type="molecule type" value="Genomic_DNA"/>
</dbReference>
<dbReference type="AlphaFoldDB" id="A0A0L6UB11"/>
<proteinExistence type="predicted"/>
<keyword evidence="2" id="KW-1185">Reference proteome</keyword>
<dbReference type="Proteomes" id="UP000037035">
    <property type="component" value="Unassembled WGS sequence"/>
</dbReference>
<feature type="non-terminal residue" evidence="1">
    <location>
        <position position="1"/>
    </location>
</feature>
<reference evidence="1 2" key="1">
    <citation type="submission" date="2015-08" db="EMBL/GenBank/DDBJ databases">
        <title>Next Generation Sequencing and Analysis of the Genome of Puccinia sorghi L Schw, the Causal Agent of Maize Common Rust.</title>
        <authorList>
            <person name="Rochi L."/>
            <person name="Burguener G."/>
            <person name="Darino M."/>
            <person name="Turjanski A."/>
            <person name="Kreff E."/>
            <person name="Dieguez M.J."/>
            <person name="Sacco F."/>
        </authorList>
    </citation>
    <scope>NUCLEOTIDE SEQUENCE [LARGE SCALE GENOMIC DNA]</scope>
    <source>
        <strain evidence="1 2">RO10H11247</strain>
    </source>
</reference>